<dbReference type="InterPro" id="IPR036236">
    <property type="entry name" value="Znf_C2H2_sf"/>
</dbReference>
<protein>
    <recommendedName>
        <fullName evidence="13">C2H2-type domain-containing protein</fullName>
    </recommendedName>
</protein>
<organism evidence="14 15">
    <name type="scientific">Engystomops pustulosus</name>
    <name type="common">Tungara frog</name>
    <name type="synonym">Physalaemus pustulosus</name>
    <dbReference type="NCBI Taxonomy" id="76066"/>
    <lineage>
        <taxon>Eukaryota</taxon>
        <taxon>Metazoa</taxon>
        <taxon>Chordata</taxon>
        <taxon>Craniata</taxon>
        <taxon>Vertebrata</taxon>
        <taxon>Euteleostomi</taxon>
        <taxon>Amphibia</taxon>
        <taxon>Batrachia</taxon>
        <taxon>Anura</taxon>
        <taxon>Neobatrachia</taxon>
        <taxon>Hyloidea</taxon>
        <taxon>Leptodactylidae</taxon>
        <taxon>Leiuperinae</taxon>
        <taxon>Engystomops</taxon>
    </lineage>
</organism>
<evidence type="ECO:0000256" key="11">
    <source>
        <dbReference type="PROSITE-ProRule" id="PRU00042"/>
    </source>
</evidence>
<dbReference type="PROSITE" id="PS00028">
    <property type="entry name" value="ZINC_FINGER_C2H2_1"/>
    <property type="match status" value="5"/>
</dbReference>
<feature type="domain" description="C2H2-type" evidence="13">
    <location>
        <begin position="243"/>
        <end position="270"/>
    </location>
</feature>
<feature type="domain" description="C2H2-type" evidence="13">
    <location>
        <begin position="271"/>
        <end position="298"/>
    </location>
</feature>
<keyword evidence="7" id="KW-0805">Transcription regulation</keyword>
<keyword evidence="8" id="KW-0238">DNA-binding</keyword>
<dbReference type="Pfam" id="PF00096">
    <property type="entry name" value="zf-C2H2"/>
    <property type="match status" value="4"/>
</dbReference>
<dbReference type="Gene3D" id="3.30.160.60">
    <property type="entry name" value="Classic Zinc Finger"/>
    <property type="match status" value="5"/>
</dbReference>
<evidence type="ECO:0000256" key="12">
    <source>
        <dbReference type="SAM" id="MobiDB-lite"/>
    </source>
</evidence>
<dbReference type="GO" id="GO:0005634">
    <property type="term" value="C:nucleus"/>
    <property type="evidence" value="ECO:0007669"/>
    <property type="project" value="UniProtKB-SubCell"/>
</dbReference>
<feature type="compositionally biased region" description="Polar residues" evidence="12">
    <location>
        <begin position="171"/>
        <end position="184"/>
    </location>
</feature>
<evidence type="ECO:0000256" key="9">
    <source>
        <dbReference type="ARBA" id="ARBA00023163"/>
    </source>
</evidence>
<dbReference type="Pfam" id="PF01352">
    <property type="entry name" value="KRAB"/>
    <property type="match status" value="1"/>
</dbReference>
<dbReference type="SUPFAM" id="SSF57667">
    <property type="entry name" value="beta-beta-alpha zinc fingers"/>
    <property type="match status" value="3"/>
</dbReference>
<gene>
    <name evidence="14" type="ORF">GDO81_028096</name>
</gene>
<evidence type="ECO:0000256" key="5">
    <source>
        <dbReference type="ARBA" id="ARBA00022771"/>
    </source>
</evidence>
<evidence type="ECO:0000256" key="10">
    <source>
        <dbReference type="ARBA" id="ARBA00023242"/>
    </source>
</evidence>
<comment type="similarity">
    <text evidence="2">Belongs to the krueppel C2H2-type zinc-finger protein family.</text>
</comment>
<dbReference type="PROSITE" id="PS50157">
    <property type="entry name" value="ZINC_FINGER_C2H2_2"/>
    <property type="match status" value="5"/>
</dbReference>
<feature type="domain" description="C2H2-type" evidence="13">
    <location>
        <begin position="327"/>
        <end position="354"/>
    </location>
</feature>
<keyword evidence="4" id="KW-0677">Repeat</keyword>
<keyword evidence="9" id="KW-0804">Transcription</keyword>
<feature type="compositionally biased region" description="Polar residues" evidence="12">
    <location>
        <begin position="70"/>
        <end position="94"/>
    </location>
</feature>
<evidence type="ECO:0000256" key="4">
    <source>
        <dbReference type="ARBA" id="ARBA00022737"/>
    </source>
</evidence>
<keyword evidence="5 11" id="KW-0863">Zinc-finger</keyword>
<evidence type="ECO:0000313" key="15">
    <source>
        <dbReference type="Proteomes" id="UP000824782"/>
    </source>
</evidence>
<dbReference type="AlphaFoldDB" id="A0AAV6ZGY6"/>
<dbReference type="GO" id="GO:0008270">
    <property type="term" value="F:zinc ion binding"/>
    <property type="evidence" value="ECO:0007669"/>
    <property type="project" value="UniProtKB-KW"/>
</dbReference>
<sequence length="356" mass="41073">MEPPPKSLLHLRDNEQKILEIINKILQMLTGEVPVRCEDVTVHLSIEEWEYLEGHKDQYKEVLTEEHQDLTPQDEYSNRPQRSPSPQDGTTRNDNAPEHRQIDDLVIVKVEENEDYYGAEIPCEEEDSNISTGDDCSRGSGKHGNTTQDAYEDHLIPPTAQHSGGLPCAATTPTEPSSEQSQVPQPFPWSEYREYCRNRAKMLNQRTILRDEKQFSCPECKKTFSYKSNLYDHLKVHTGERPYLCSDCGKCFTRRSDLVRHQRTHSGERPYSCPVCRKNFAMKSVLAGHEKIHTGERPFTCLECGKSFKRKFSLVVHQRIHTGERPFSCPECKKSYTNKKQVMLHRRKHAEAESIA</sequence>
<dbReference type="Gene3D" id="6.10.140.140">
    <property type="match status" value="1"/>
</dbReference>
<feature type="compositionally biased region" description="Acidic residues" evidence="12">
    <location>
        <begin position="119"/>
        <end position="128"/>
    </location>
</feature>
<feature type="region of interest" description="Disordered" evidence="12">
    <location>
        <begin position="68"/>
        <end position="107"/>
    </location>
</feature>
<dbReference type="PANTHER" id="PTHR14196:SF12">
    <property type="entry name" value="ZINC FINGER PROTEIN 208-LIKE"/>
    <property type="match status" value="1"/>
</dbReference>
<accession>A0AAV6ZGY6</accession>
<dbReference type="SUPFAM" id="SSF109640">
    <property type="entry name" value="KRAB domain (Kruppel-associated box)"/>
    <property type="match status" value="1"/>
</dbReference>
<evidence type="ECO:0000259" key="13">
    <source>
        <dbReference type="PROSITE" id="PS50157"/>
    </source>
</evidence>
<name>A0AAV6ZGY6_ENGPU</name>
<evidence type="ECO:0000256" key="8">
    <source>
        <dbReference type="ARBA" id="ARBA00023125"/>
    </source>
</evidence>
<evidence type="ECO:0000256" key="1">
    <source>
        <dbReference type="ARBA" id="ARBA00004123"/>
    </source>
</evidence>
<dbReference type="InterPro" id="IPR013087">
    <property type="entry name" value="Znf_C2H2_type"/>
</dbReference>
<dbReference type="PANTHER" id="PTHR14196">
    <property type="entry name" value="ODD-SKIPPED - RELATED"/>
    <property type="match status" value="1"/>
</dbReference>
<dbReference type="Proteomes" id="UP000824782">
    <property type="component" value="Unassembled WGS sequence"/>
</dbReference>
<dbReference type="FunFam" id="3.30.160.60:FF:002063">
    <property type="entry name" value="RB associated KRAB zinc finger"/>
    <property type="match status" value="1"/>
</dbReference>
<evidence type="ECO:0000256" key="7">
    <source>
        <dbReference type="ARBA" id="ARBA00023015"/>
    </source>
</evidence>
<keyword evidence="6" id="KW-0862">Zinc</keyword>
<evidence type="ECO:0000256" key="6">
    <source>
        <dbReference type="ARBA" id="ARBA00022833"/>
    </source>
</evidence>
<feature type="domain" description="C2H2-type" evidence="13">
    <location>
        <begin position="215"/>
        <end position="242"/>
    </location>
</feature>
<proteinExistence type="inferred from homology"/>
<dbReference type="InterPro" id="IPR050717">
    <property type="entry name" value="C2H2-ZF_Transcription_Reg"/>
</dbReference>
<keyword evidence="10" id="KW-0539">Nucleus</keyword>
<dbReference type="GO" id="GO:0000981">
    <property type="term" value="F:DNA-binding transcription factor activity, RNA polymerase II-specific"/>
    <property type="evidence" value="ECO:0007669"/>
    <property type="project" value="TreeGrafter"/>
</dbReference>
<dbReference type="CDD" id="cd07765">
    <property type="entry name" value="KRAB_A-box"/>
    <property type="match status" value="1"/>
</dbReference>
<dbReference type="GO" id="GO:0000977">
    <property type="term" value="F:RNA polymerase II transcription regulatory region sequence-specific DNA binding"/>
    <property type="evidence" value="ECO:0007669"/>
    <property type="project" value="TreeGrafter"/>
</dbReference>
<dbReference type="EMBL" id="WNYA01000691">
    <property type="protein sequence ID" value="KAG8547525.1"/>
    <property type="molecule type" value="Genomic_DNA"/>
</dbReference>
<evidence type="ECO:0000313" key="14">
    <source>
        <dbReference type="EMBL" id="KAG8547525.1"/>
    </source>
</evidence>
<dbReference type="FunFam" id="3.30.160.60:FF:002343">
    <property type="entry name" value="Zinc finger protein 33A"/>
    <property type="match status" value="2"/>
</dbReference>
<evidence type="ECO:0000256" key="3">
    <source>
        <dbReference type="ARBA" id="ARBA00022723"/>
    </source>
</evidence>
<dbReference type="FunFam" id="3.30.160.60:FF:001618">
    <property type="entry name" value="Zinc finger protein 16"/>
    <property type="match status" value="1"/>
</dbReference>
<reference evidence="14" key="1">
    <citation type="thesis" date="2020" institute="ProQuest LLC" country="789 East Eisenhower Parkway, Ann Arbor, MI, USA">
        <title>Comparative Genomics and Chromosome Evolution.</title>
        <authorList>
            <person name="Mudd A.B."/>
        </authorList>
    </citation>
    <scope>NUCLEOTIDE SEQUENCE</scope>
    <source>
        <strain evidence="14">237g6f4</strain>
        <tissue evidence="14">Blood</tissue>
    </source>
</reference>
<comment type="subcellular location">
    <subcellularLocation>
        <location evidence="1">Nucleus</location>
    </subcellularLocation>
</comment>
<feature type="region of interest" description="Disordered" evidence="12">
    <location>
        <begin position="119"/>
        <end position="185"/>
    </location>
</feature>
<dbReference type="InterPro" id="IPR036051">
    <property type="entry name" value="KRAB_dom_sf"/>
</dbReference>
<evidence type="ECO:0000256" key="2">
    <source>
        <dbReference type="ARBA" id="ARBA00006991"/>
    </source>
</evidence>
<dbReference type="InterPro" id="IPR001909">
    <property type="entry name" value="KRAB"/>
</dbReference>
<feature type="domain" description="C2H2-type" evidence="13">
    <location>
        <begin position="299"/>
        <end position="326"/>
    </location>
</feature>
<keyword evidence="15" id="KW-1185">Reference proteome</keyword>
<dbReference type="SMART" id="SM00355">
    <property type="entry name" value="ZnF_C2H2"/>
    <property type="match status" value="5"/>
</dbReference>
<keyword evidence="3" id="KW-0479">Metal-binding</keyword>
<comment type="caution">
    <text evidence="14">The sequence shown here is derived from an EMBL/GenBank/DDBJ whole genome shotgun (WGS) entry which is preliminary data.</text>
</comment>
<dbReference type="FunFam" id="3.30.160.60:FF:001343">
    <property type="entry name" value="Zinc finger protein 568"/>
    <property type="match status" value="1"/>
</dbReference>